<gene>
    <name evidence="2" type="ORF">CRE_29379</name>
</gene>
<dbReference type="InterPro" id="IPR042178">
    <property type="entry name" value="Serpin_sf_1"/>
</dbReference>
<dbReference type="AlphaFoldDB" id="E3NTM8"/>
<dbReference type="Gene3D" id="2.30.39.10">
    <property type="entry name" value="Alpha-1-antitrypsin, domain 1"/>
    <property type="match status" value="1"/>
</dbReference>
<reference evidence="2" key="1">
    <citation type="submission" date="2007-07" db="EMBL/GenBank/DDBJ databases">
        <title>PCAP assembly of the Caenorhabditis remanei genome.</title>
        <authorList>
            <consortium name="The Caenorhabditis remanei Sequencing Consortium"/>
            <person name="Wilson R.K."/>
        </authorList>
    </citation>
    <scope>NUCLEOTIDE SEQUENCE [LARGE SCALE GENOMIC DNA]</scope>
    <source>
        <strain evidence="2">PB4641</strain>
    </source>
</reference>
<dbReference type="InterPro" id="IPR036186">
    <property type="entry name" value="Serpin_sf"/>
</dbReference>
<evidence type="ECO:0000313" key="2">
    <source>
        <dbReference type="EMBL" id="EFO92609.1"/>
    </source>
</evidence>
<dbReference type="InParanoid" id="E3NTM8"/>
<dbReference type="InterPro" id="IPR042185">
    <property type="entry name" value="Serpin_sf_2"/>
</dbReference>
<keyword evidence="3" id="KW-1185">Reference proteome</keyword>
<dbReference type="Proteomes" id="UP000008281">
    <property type="component" value="Unassembled WGS sequence"/>
</dbReference>
<dbReference type="Gene3D" id="3.30.497.10">
    <property type="entry name" value="Antithrombin, subunit I, domain 2"/>
    <property type="match status" value="1"/>
</dbReference>
<dbReference type="HOGENOM" id="CLU_1572051_0_0_1"/>
<name>E3NTM8_CAERE</name>
<dbReference type="InterPro" id="IPR023796">
    <property type="entry name" value="Serpin_dom"/>
</dbReference>
<dbReference type="eggNOG" id="KOG2392">
    <property type="taxonomic scope" value="Eukaryota"/>
</dbReference>
<dbReference type="Pfam" id="PF00079">
    <property type="entry name" value="Serpin"/>
    <property type="match status" value="1"/>
</dbReference>
<feature type="domain" description="Serpin" evidence="1">
    <location>
        <begin position="2"/>
        <end position="156"/>
    </location>
</feature>
<organism evidence="3">
    <name type="scientific">Caenorhabditis remanei</name>
    <name type="common">Caenorhabditis vulgaris</name>
    <dbReference type="NCBI Taxonomy" id="31234"/>
    <lineage>
        <taxon>Eukaryota</taxon>
        <taxon>Metazoa</taxon>
        <taxon>Ecdysozoa</taxon>
        <taxon>Nematoda</taxon>
        <taxon>Chromadorea</taxon>
        <taxon>Rhabditida</taxon>
        <taxon>Rhabditina</taxon>
        <taxon>Rhabditomorpha</taxon>
        <taxon>Rhabditoidea</taxon>
        <taxon>Rhabditidae</taxon>
        <taxon>Peloderinae</taxon>
        <taxon>Caenorhabditis</taxon>
    </lineage>
</organism>
<sequence length="160" mass="18765">MVEIKMRVHVSLHIFLPKTRFGLEDALNNLGDGEQLYHLINTAQEKYVNISLPRFTINTETDLGSFVKLTEFDKELYDNVSKNYSGKNPNFVHKAQFELTFVNNEKLEDIDDKNYDGLVDYPYYIIDQFYSGPKLEFLADHPFLFMLVKDTHVVYFGCYQ</sequence>
<evidence type="ECO:0000313" key="3">
    <source>
        <dbReference type="Proteomes" id="UP000008281"/>
    </source>
</evidence>
<dbReference type="EMBL" id="DS270246">
    <property type="protein sequence ID" value="EFO92609.1"/>
    <property type="molecule type" value="Genomic_DNA"/>
</dbReference>
<dbReference type="OrthoDB" id="9518664at2759"/>
<accession>E3NTM8</accession>
<proteinExistence type="predicted"/>
<protein>
    <recommendedName>
        <fullName evidence="1">Serpin domain-containing protein</fullName>
    </recommendedName>
</protein>
<dbReference type="SUPFAM" id="SSF56574">
    <property type="entry name" value="Serpins"/>
    <property type="match status" value="1"/>
</dbReference>
<dbReference type="STRING" id="31234.E3NTM8"/>
<evidence type="ECO:0000259" key="1">
    <source>
        <dbReference type="Pfam" id="PF00079"/>
    </source>
</evidence>